<feature type="transmembrane region" description="Helical" evidence="22">
    <location>
        <begin position="270"/>
        <end position="288"/>
    </location>
</feature>
<evidence type="ECO:0000256" key="12">
    <source>
        <dbReference type="ARBA" id="ARBA00023004"/>
    </source>
</evidence>
<evidence type="ECO:0000256" key="21">
    <source>
        <dbReference type="PIRSR" id="PIRSR602326-1"/>
    </source>
</evidence>
<feature type="binding site" description="covalent" evidence="21">
    <location>
        <position position="103"/>
    </location>
    <ligand>
        <name>heme c</name>
        <dbReference type="ChEBI" id="CHEBI:61717"/>
    </ligand>
</feature>
<evidence type="ECO:0000259" key="23">
    <source>
        <dbReference type="PROSITE" id="PS51007"/>
    </source>
</evidence>
<sequence>MAVFVSKSASSLRNLKSISNLNSNQIRCLSIGKNWTPNRKLLITAVSLLTGGAAALAYSFEQSIKASTGGLHAPSYPWYHHGLLSSFDHASLRRGYEVYKQVCAACHSLQYVAFRNLVDVTHTLEEAKAEAAEFQIEDGPDEEGNMYMRPGRLTDYFPNPYKNENAARNANNGAMPPDLTYVVLGRAQKDDYVFSLLTGYAEAPAGVKLYEGQHFNPYFIGGTISMAQALYDDVIEYSDGTPAYASQLAKDVTSFLSWCAQPEMETRKLYCIKFAVYMSALFAFVWYMKRHRWSVIKSRKIVFKPPEYKK</sequence>
<organism evidence="25">
    <name type="scientific">Cuerna arida</name>
    <dbReference type="NCBI Taxonomy" id="1464854"/>
    <lineage>
        <taxon>Eukaryota</taxon>
        <taxon>Metazoa</taxon>
        <taxon>Ecdysozoa</taxon>
        <taxon>Arthropoda</taxon>
        <taxon>Hexapoda</taxon>
        <taxon>Insecta</taxon>
        <taxon>Pterygota</taxon>
        <taxon>Neoptera</taxon>
        <taxon>Paraneoptera</taxon>
        <taxon>Hemiptera</taxon>
        <taxon>Auchenorrhyncha</taxon>
        <taxon>Membracoidea</taxon>
        <taxon>Cicadellidae</taxon>
        <taxon>Cicadellinae</taxon>
        <taxon>Proconiini</taxon>
        <taxon>Cuerna</taxon>
    </lineage>
</organism>
<evidence type="ECO:0000256" key="3">
    <source>
        <dbReference type="ARBA" id="ARBA00006488"/>
    </source>
</evidence>
<keyword evidence="4" id="KW-0813">Transport</keyword>
<evidence type="ECO:0000256" key="19">
    <source>
        <dbReference type="ARBA" id="ARBA00062753"/>
    </source>
</evidence>
<evidence type="ECO:0000256" key="22">
    <source>
        <dbReference type="SAM" id="Phobius"/>
    </source>
</evidence>
<dbReference type="GO" id="GO:0005743">
    <property type="term" value="C:mitochondrial inner membrane"/>
    <property type="evidence" value="ECO:0007669"/>
    <property type="project" value="UniProtKB-SubCell"/>
</dbReference>
<dbReference type="FunFam" id="1.10.760.10:FF:000002">
    <property type="entry name" value="Cytochrome c1, heme protein"/>
    <property type="match status" value="1"/>
</dbReference>
<keyword evidence="13" id="KW-0496">Mitochondrion</keyword>
<dbReference type="PROSITE" id="PS51007">
    <property type="entry name" value="CYTC"/>
    <property type="match status" value="1"/>
</dbReference>
<keyword evidence="10" id="KW-0249">Electron transport</keyword>
<evidence type="ECO:0000256" key="1">
    <source>
        <dbReference type="ARBA" id="ARBA00002555"/>
    </source>
</evidence>
<feature type="binding site" description="covalent" evidence="21">
    <location>
        <position position="226"/>
    </location>
    <ligand>
        <name>heme c</name>
        <dbReference type="ChEBI" id="CHEBI:61717"/>
    </ligand>
</feature>
<evidence type="ECO:0000313" key="25">
    <source>
        <dbReference type="EMBL" id="JAS60895.1"/>
    </source>
</evidence>
<evidence type="ECO:0000256" key="5">
    <source>
        <dbReference type="ARBA" id="ARBA00022617"/>
    </source>
</evidence>
<accession>A0A1B6GEM2</accession>
<dbReference type="Gene3D" id="1.20.5.100">
    <property type="entry name" value="Cytochrome c1, transmembrane anchor, C-terminal"/>
    <property type="match status" value="1"/>
</dbReference>
<dbReference type="InterPro" id="IPR036909">
    <property type="entry name" value="Cyt_c-like_dom_sf"/>
</dbReference>
<evidence type="ECO:0000256" key="7">
    <source>
        <dbReference type="ARBA" id="ARBA00022692"/>
    </source>
</evidence>
<dbReference type="SUPFAM" id="SSF81496">
    <property type="entry name" value="Cytochrome c1 subunit of cytochrome bc1 complex (Ubiquinol-cytochrome c reductase), transmembrane anchor"/>
    <property type="match status" value="1"/>
</dbReference>
<dbReference type="GO" id="GO:0020037">
    <property type="term" value="F:heme binding"/>
    <property type="evidence" value="ECO:0007669"/>
    <property type="project" value="InterPro"/>
</dbReference>
<dbReference type="AlphaFoldDB" id="A0A1B6GEM2"/>
<dbReference type="Pfam" id="PF02167">
    <property type="entry name" value="Cytochrom_C1"/>
    <property type="match status" value="1"/>
</dbReference>
<evidence type="ECO:0000256" key="17">
    <source>
        <dbReference type="ARBA" id="ARBA00041724"/>
    </source>
</evidence>
<dbReference type="PANTHER" id="PTHR10266:SF3">
    <property type="entry name" value="CYTOCHROME C1, HEME PROTEIN, MITOCHONDRIAL"/>
    <property type="match status" value="1"/>
</dbReference>
<evidence type="ECO:0000256" key="18">
    <source>
        <dbReference type="ARBA" id="ARBA00041779"/>
    </source>
</evidence>
<feature type="binding site" description="covalent" evidence="21">
    <location>
        <position position="107"/>
    </location>
    <ligand>
        <name>heme c</name>
        <dbReference type="ChEBI" id="CHEBI:61717"/>
    </ligand>
</feature>
<evidence type="ECO:0000313" key="26">
    <source>
        <dbReference type="EMBL" id="JAS67638.1"/>
    </source>
</evidence>
<gene>
    <name evidence="25" type="ORF">g.4564</name>
    <name evidence="24" type="ORF">g.4565</name>
    <name evidence="26" type="ORF">g.4566</name>
</gene>
<dbReference type="InterPro" id="IPR009056">
    <property type="entry name" value="Cyt_c-like_dom"/>
</dbReference>
<feature type="transmembrane region" description="Helical" evidence="22">
    <location>
        <begin position="41"/>
        <end position="60"/>
    </location>
</feature>
<evidence type="ECO:0000256" key="14">
    <source>
        <dbReference type="ARBA" id="ARBA00023136"/>
    </source>
</evidence>
<evidence type="ECO:0000313" key="24">
    <source>
        <dbReference type="EMBL" id="JAS41006.1"/>
    </source>
</evidence>
<keyword evidence="6" id="KW-0679">Respiratory chain</keyword>
<evidence type="ECO:0000256" key="13">
    <source>
        <dbReference type="ARBA" id="ARBA00023128"/>
    </source>
</evidence>
<keyword evidence="8 21" id="KW-0479">Metal-binding</keyword>
<comment type="similarity">
    <text evidence="3">Belongs to the cytochrome c family.</text>
</comment>
<dbReference type="EMBL" id="GECZ01008874">
    <property type="protein sequence ID" value="JAS60895.1"/>
    <property type="molecule type" value="Transcribed_RNA"/>
</dbReference>
<dbReference type="PRINTS" id="PR00603">
    <property type="entry name" value="CYTOCHROMEC1"/>
</dbReference>
<dbReference type="SUPFAM" id="SSF46626">
    <property type="entry name" value="Cytochrome c"/>
    <property type="match status" value="1"/>
</dbReference>
<keyword evidence="5 21" id="KW-0349">Heme</keyword>
<dbReference type="InterPro" id="IPR021157">
    <property type="entry name" value="Cyt_c1_TM_anchor_C"/>
</dbReference>
<protein>
    <recommendedName>
        <fullName evidence="15">Cytochrome c1, heme protein, mitochondrial</fullName>
    </recommendedName>
    <alternativeName>
        <fullName evidence="18">Complex III subunit 4</fullName>
    </alternativeName>
    <alternativeName>
        <fullName evidence="17">Complex III subunit IV</fullName>
    </alternativeName>
    <alternativeName>
        <fullName evidence="16">Cytochrome b-c1 complex subunit 4</fullName>
    </alternativeName>
    <alternativeName>
        <fullName evidence="20">Ubiquinol-cytochrome-c reductase complex cytochrome c1 subunit</fullName>
    </alternativeName>
</protein>
<dbReference type="FunFam" id="1.20.5.100:FF:000003">
    <property type="entry name" value="Cytochrome c1, heme protein, mitochondrial"/>
    <property type="match status" value="1"/>
</dbReference>
<dbReference type="EMBL" id="GECZ01028763">
    <property type="protein sequence ID" value="JAS41006.1"/>
    <property type="molecule type" value="Transcribed_RNA"/>
</dbReference>
<evidence type="ECO:0000256" key="6">
    <source>
        <dbReference type="ARBA" id="ARBA00022660"/>
    </source>
</evidence>
<dbReference type="GO" id="GO:0006122">
    <property type="term" value="P:mitochondrial electron transport, ubiquinol to cytochrome c"/>
    <property type="evidence" value="ECO:0007669"/>
    <property type="project" value="TreeGrafter"/>
</dbReference>
<comment type="function">
    <text evidence="1">Electron carrier protein. The oxidized form of the cytochrome c heme group can accept an electron from the heme group of the cytochrome c1 subunit of cytochrome reductase. Cytochrome c then transfers this electron to the cytochrome oxidase complex, the final protein carrier in the mitochondrial electron-transport chain.</text>
</comment>
<dbReference type="GO" id="GO:0046872">
    <property type="term" value="F:metal ion binding"/>
    <property type="evidence" value="ECO:0007669"/>
    <property type="project" value="UniProtKB-KW"/>
</dbReference>
<dbReference type="Gene3D" id="1.10.760.10">
    <property type="entry name" value="Cytochrome c-like domain"/>
    <property type="match status" value="1"/>
</dbReference>
<dbReference type="PANTHER" id="PTHR10266">
    <property type="entry name" value="CYTOCHROME C1"/>
    <property type="match status" value="1"/>
</dbReference>
<comment type="subcellular location">
    <subcellularLocation>
        <location evidence="2">Mitochondrion inner membrane</location>
    </subcellularLocation>
</comment>
<keyword evidence="14 22" id="KW-0472">Membrane</keyword>
<keyword evidence="12 21" id="KW-0408">Iron</keyword>
<name>A0A1B6GEM2_9HEMI</name>
<comment type="cofactor">
    <cofactor evidence="21">
        <name>heme c</name>
        <dbReference type="ChEBI" id="CHEBI:61717"/>
    </cofactor>
    <text evidence="21">Binds 1 heme c group covalently per subunit.</text>
</comment>
<evidence type="ECO:0000256" key="9">
    <source>
        <dbReference type="ARBA" id="ARBA00022792"/>
    </source>
</evidence>
<evidence type="ECO:0000256" key="10">
    <source>
        <dbReference type="ARBA" id="ARBA00022982"/>
    </source>
</evidence>
<feature type="binding site" description="covalent" evidence="21">
    <location>
        <position position="106"/>
    </location>
    <ligand>
        <name>heme c</name>
        <dbReference type="ChEBI" id="CHEBI:61717"/>
    </ligand>
</feature>
<feature type="domain" description="Cytochrome c" evidence="23">
    <location>
        <begin position="90"/>
        <end position="242"/>
    </location>
</feature>
<proteinExistence type="inferred from homology"/>
<dbReference type="InterPro" id="IPR002326">
    <property type="entry name" value="Cyt_c1"/>
</dbReference>
<comment type="subunit">
    <text evidence="19">Component of the ubiquinol-cytochrome c oxidoreductase (cytochrome b-c1 complex, complex III, CIII), a multisubunit enzyme composed of 11 subunits. The complex is composed of 3 respiratory subunits cytochrome b, cytochrome c1 and Rieske protein UQCRFS1, 2 core protein subunits UQCRC1/QCR1 and UQCRC2/QCR2, and 6 low-molecular weight protein subunits UQCRH/QCR6, UQCRB/QCR7, UQCRQ/QCR8, UQCR10/QCR9, UQCR11/QCR10 and subunit 9, the cleavage product of Rieske protein UQCRFS1. The complex exists as an obligatory dimer and forms supercomplexes (SCs) in the inner mitochondrial membrane with NADH-ubiquinone oxidoreductase (complex I, CI) and cytochrome c oxidase (complex IV, CIV), resulting in different assemblies (supercomplex SCI(1)III(2)IV(1) and megacomplex MCI(2)III(2)IV(2)). Interacts with FLVCR2; this interaction occurs in the absence of heme and is disrupted upon heme binding.</text>
</comment>
<evidence type="ECO:0000256" key="11">
    <source>
        <dbReference type="ARBA" id="ARBA00022989"/>
    </source>
</evidence>
<reference evidence="25" key="1">
    <citation type="submission" date="2015-11" db="EMBL/GenBank/DDBJ databases">
        <title>De novo transcriptome assembly of four potential Pierce s Disease insect vectors from Arizona vineyards.</title>
        <authorList>
            <person name="Tassone E.E."/>
        </authorList>
    </citation>
    <scope>NUCLEOTIDE SEQUENCE</scope>
</reference>
<dbReference type="EMBL" id="GECZ01002131">
    <property type="protein sequence ID" value="JAS67638.1"/>
    <property type="molecule type" value="Transcribed_RNA"/>
</dbReference>
<evidence type="ECO:0000256" key="16">
    <source>
        <dbReference type="ARBA" id="ARBA00041262"/>
    </source>
</evidence>
<evidence type="ECO:0000256" key="15">
    <source>
        <dbReference type="ARBA" id="ARBA00040084"/>
    </source>
</evidence>
<evidence type="ECO:0000256" key="4">
    <source>
        <dbReference type="ARBA" id="ARBA00022448"/>
    </source>
</evidence>
<keyword evidence="7 22" id="KW-0812">Transmembrane</keyword>
<evidence type="ECO:0000256" key="8">
    <source>
        <dbReference type="ARBA" id="ARBA00022723"/>
    </source>
</evidence>
<dbReference type="GO" id="GO:0009055">
    <property type="term" value="F:electron transfer activity"/>
    <property type="evidence" value="ECO:0007669"/>
    <property type="project" value="InterPro"/>
</dbReference>
<evidence type="ECO:0000256" key="2">
    <source>
        <dbReference type="ARBA" id="ARBA00004273"/>
    </source>
</evidence>
<keyword evidence="9" id="KW-0999">Mitochondrion inner membrane</keyword>
<keyword evidence="11 22" id="KW-1133">Transmembrane helix</keyword>
<evidence type="ECO:0000256" key="20">
    <source>
        <dbReference type="ARBA" id="ARBA00079825"/>
    </source>
</evidence>